<dbReference type="AlphaFoldDB" id="A0A9D1HQD1"/>
<accession>A0A9D1HQD1</accession>
<name>A0A9D1HQD1_9FIRM</name>
<organism evidence="1 2">
    <name type="scientific">Candidatus Fimiplasma intestinipullorum</name>
    <dbReference type="NCBI Taxonomy" id="2840825"/>
    <lineage>
        <taxon>Bacteria</taxon>
        <taxon>Bacillati</taxon>
        <taxon>Bacillota</taxon>
        <taxon>Clostridia</taxon>
        <taxon>Eubacteriales</taxon>
        <taxon>Candidatus Fimiplasma</taxon>
    </lineage>
</organism>
<gene>
    <name evidence="1" type="ORF">IAD15_08035</name>
</gene>
<dbReference type="Proteomes" id="UP000824175">
    <property type="component" value="Unassembled WGS sequence"/>
</dbReference>
<reference evidence="1" key="2">
    <citation type="journal article" date="2021" name="PeerJ">
        <title>Extensive microbial diversity within the chicken gut microbiome revealed by metagenomics and culture.</title>
        <authorList>
            <person name="Gilroy R."/>
            <person name="Ravi A."/>
            <person name="Getino M."/>
            <person name="Pursley I."/>
            <person name="Horton D.L."/>
            <person name="Alikhan N.F."/>
            <person name="Baker D."/>
            <person name="Gharbi K."/>
            <person name="Hall N."/>
            <person name="Watson M."/>
            <person name="Adriaenssens E.M."/>
            <person name="Foster-Nyarko E."/>
            <person name="Jarju S."/>
            <person name="Secka A."/>
            <person name="Antonio M."/>
            <person name="Oren A."/>
            <person name="Chaudhuri R.R."/>
            <person name="La Ragione R."/>
            <person name="Hildebrand F."/>
            <person name="Pallen M.J."/>
        </authorList>
    </citation>
    <scope>NUCLEOTIDE SEQUENCE</scope>
    <source>
        <strain evidence="1">CHK195-11698</strain>
    </source>
</reference>
<comment type="caution">
    <text evidence="1">The sequence shown here is derived from an EMBL/GenBank/DDBJ whole genome shotgun (WGS) entry which is preliminary data.</text>
</comment>
<reference evidence="1" key="1">
    <citation type="submission" date="2020-10" db="EMBL/GenBank/DDBJ databases">
        <authorList>
            <person name="Gilroy R."/>
        </authorList>
    </citation>
    <scope>NUCLEOTIDE SEQUENCE</scope>
    <source>
        <strain evidence="1">CHK195-11698</strain>
    </source>
</reference>
<dbReference type="EMBL" id="DVMJ01000066">
    <property type="protein sequence ID" value="HIU14002.1"/>
    <property type="molecule type" value="Genomic_DNA"/>
</dbReference>
<protein>
    <submittedName>
        <fullName evidence="1">Uncharacterized protein</fullName>
    </submittedName>
</protein>
<evidence type="ECO:0000313" key="1">
    <source>
        <dbReference type="EMBL" id="HIU14002.1"/>
    </source>
</evidence>
<sequence length="147" mass="17212">MGLWTKDKILKAIQKKEIAKAVKELEAAYPDPADQEAYLEKTLGQKGTLQFYFDVYLLSPGEEQQTHPSREYLRYLAYWGKIADPRKYIDIAEAYAKYDKDEECYHLALQWGRKALHEGKDNGDRAVDLFLNLDADIEDMYEDDFFE</sequence>
<proteinExistence type="predicted"/>
<evidence type="ECO:0000313" key="2">
    <source>
        <dbReference type="Proteomes" id="UP000824175"/>
    </source>
</evidence>